<name>A0ABW1K1Z6_9ACTN</name>
<evidence type="ECO:0000256" key="3">
    <source>
        <dbReference type="ARBA" id="ARBA00022801"/>
    </source>
</evidence>
<dbReference type="InterPro" id="IPR015915">
    <property type="entry name" value="Kelch-typ_b-propeller"/>
</dbReference>
<evidence type="ECO:0000256" key="4">
    <source>
        <dbReference type="ARBA" id="ARBA00022825"/>
    </source>
</evidence>
<dbReference type="InterPro" id="IPR051048">
    <property type="entry name" value="Peptidase_S8/S53_subtilisin"/>
</dbReference>
<reference evidence="9" key="1">
    <citation type="journal article" date="2019" name="Int. J. Syst. Evol. Microbiol.">
        <title>The Global Catalogue of Microorganisms (GCM) 10K type strain sequencing project: providing services to taxonomists for standard genome sequencing and annotation.</title>
        <authorList>
            <consortium name="The Broad Institute Genomics Platform"/>
            <consortium name="The Broad Institute Genome Sequencing Center for Infectious Disease"/>
            <person name="Wu L."/>
            <person name="Ma J."/>
        </authorList>
    </citation>
    <scope>NUCLEOTIDE SEQUENCE [LARGE SCALE GENOMIC DNA]</scope>
    <source>
        <strain evidence="9">ZS-35-S2</strain>
    </source>
</reference>
<dbReference type="Pfam" id="PF00082">
    <property type="entry name" value="Peptidase_S8"/>
    <property type="match status" value="1"/>
</dbReference>
<dbReference type="Gene3D" id="3.40.50.200">
    <property type="entry name" value="Peptidase S8/S53 domain"/>
    <property type="match status" value="1"/>
</dbReference>
<evidence type="ECO:0000256" key="5">
    <source>
        <dbReference type="PROSITE-ProRule" id="PRU01240"/>
    </source>
</evidence>
<dbReference type="InterPro" id="IPR008969">
    <property type="entry name" value="CarboxyPept-like_regulatory"/>
</dbReference>
<dbReference type="Gene3D" id="2.60.120.200">
    <property type="match status" value="1"/>
</dbReference>
<dbReference type="InterPro" id="IPR006652">
    <property type="entry name" value="Kelch_1"/>
</dbReference>
<dbReference type="InterPro" id="IPR000209">
    <property type="entry name" value="Peptidase_S8/S53_dom"/>
</dbReference>
<dbReference type="SUPFAM" id="SSF52743">
    <property type="entry name" value="Subtilisin-like"/>
    <property type="match status" value="1"/>
</dbReference>
<dbReference type="PANTHER" id="PTHR43399">
    <property type="entry name" value="SUBTILISIN-RELATED"/>
    <property type="match status" value="1"/>
</dbReference>
<evidence type="ECO:0000256" key="2">
    <source>
        <dbReference type="ARBA" id="ARBA00022670"/>
    </source>
</evidence>
<keyword evidence="6" id="KW-0732">Signal</keyword>
<evidence type="ECO:0000256" key="1">
    <source>
        <dbReference type="ARBA" id="ARBA00011073"/>
    </source>
</evidence>
<dbReference type="PANTHER" id="PTHR43399:SF4">
    <property type="entry name" value="CELL WALL-ASSOCIATED PROTEASE"/>
    <property type="match status" value="1"/>
</dbReference>
<dbReference type="SUPFAM" id="SSF49452">
    <property type="entry name" value="Starch-binding domain-like"/>
    <property type="match status" value="1"/>
</dbReference>
<feature type="active site" description="Charge relay system" evidence="5">
    <location>
        <position position="248"/>
    </location>
</feature>
<dbReference type="PROSITE" id="PS51892">
    <property type="entry name" value="SUBTILASE"/>
    <property type="match status" value="1"/>
</dbReference>
<dbReference type="Gene3D" id="2.60.40.1120">
    <property type="entry name" value="Carboxypeptidase-like, regulatory domain"/>
    <property type="match status" value="2"/>
</dbReference>
<dbReference type="Proteomes" id="UP001596203">
    <property type="component" value="Unassembled WGS sequence"/>
</dbReference>
<dbReference type="SUPFAM" id="SSF117281">
    <property type="entry name" value="Kelch motif"/>
    <property type="match status" value="1"/>
</dbReference>
<keyword evidence="4 5" id="KW-0720">Serine protease</keyword>
<dbReference type="InterPro" id="IPR036852">
    <property type="entry name" value="Peptidase_S8/S53_dom_sf"/>
</dbReference>
<gene>
    <name evidence="8" type="ORF">ACFP2T_03555</name>
</gene>
<dbReference type="InterPro" id="IPR023828">
    <property type="entry name" value="Peptidase_S8_Ser-AS"/>
</dbReference>
<feature type="chain" id="PRO_5046989992" evidence="6">
    <location>
        <begin position="39"/>
        <end position="1470"/>
    </location>
</feature>
<keyword evidence="2 5" id="KW-0645">Protease</keyword>
<sequence length="1470" mass="151861">MPHRPGRSKAGRPRLWRMTAIGLAVILGLTAQPAVATAAGPEAGPEASVSAELLAELAAEGTATFTVYLRERADLSGAAKLADSDDRATTVYRQLTGTADRSQRGLRAELDKLGVKYRSFWIANVLRVQGGRDLVDTIAARAEVESIEPSRTYELIKPEPIRATTDAGTNAVEWNLSNIEAPRVWSEFDTRGEDLVVANIDSGVQFDHPALVGAYRGNTGGGTFDHNYNWFDAADVCASPAPCDNNGHGTHTMGTMVGDDGAGNQIGVAPGARWIAAKGCETNTCSDGSLLAAGEWVLAPTDLNGDNARPDLHADIVNNSWGGGRDDEWYKQTVESWRSAGIFPSFSAGNDGPGCNTTENPGDYPNTYGVGSYDINNTISSFSGRGSSSIDGGIKPNISAPGSNVRSSIPGNAYGTGNGTSMAAPHVSATVALIWSAAPALKGNVPATEQLLDDTATDVDALTCGGTVDDNNTFGEGRLNAYQAVNAAPRGDAGRVTGTVTKAGTGDPVAGARVVTGTFSAVTGADGKYALVLPVGVHELTATAYGYTAGTATVTVARGDVLTQNFGLAAAPMVTVSGKVTDGSGHGWPLYAKIEVSGRPDGPVYTNPVTGAYSFTVPGNAGYQLTTTVNYPGYRPVTTDVALGTGTRTLNITAPVSPGCTAAGYLAGMSEPLLSESFDGTTAPAGWSVVNRTDKGGWAFNDPGTRTNLTGGTGNFAIIDSDKLGSGNTQDTDLIPPALDFSAVNAPLLRFNSDWRAVGTGDTADVDISTDGGTTWTNVWKQTASRRGPRVEEVPLDAAAGAADVRVRFRFRGTFAWWWEVDNVQVVNRLCTPKPGGLVAGFTTDANTGAALNGVTVASNGQPADRGVSAATPDDPNIADGFYWLFSSLTGAQPFTASLAPYQPLSKSVTVVADSTRQANFALRAARLTVTPTNLELHQPYGSTRNVKVTVTNTGNAPASVQLLERGGQFSMLSAKGAELVEHRMKGISKSRTGIAYGAGTDTAAAAPLVDEAWTRVANTPASVFDNSAVTLGGKVYSIGGGSGTGNERKTWVYDPAANTWAALPDMPTARSKPAVAALNGRIYAVGGWGAGSTPVATVDMFNPATGSWSTLPGVTNPEPRAAAAFAVAGGKLYVVGGCADNECSADSADATVFDPLTTQFSSVADYPQGASWMSCGGIGGKVYCAGGVGAAEFKNGYVYDPAGNTWSPLPDMPLDLWGSQYAAAGGMLVLAGGATANSTVLTNRTVAYDPVAGAWVNLPNAQFARYRGAGVCGAYKVGGSPSSFVGSAETERLGGLEACLEADQASWLTTEPSTFTLAAGASKVVTVSLTATAAAGVAQPGTYTVDLGLVTDTPYPVPVIGVEMNVSPPGTWGKIQGTVIGRTCGGAEVPLLATVRANLVGDPSTGYTLSANNQGKYSWWLAKGRYDVIVAKDGWVPQVKRQQIQPSLVTTLDYVLDPVNPCPARLGGI</sequence>
<comment type="caution">
    <text evidence="8">The sequence shown here is derived from an EMBL/GenBank/DDBJ whole genome shotgun (WGS) entry which is preliminary data.</text>
</comment>
<dbReference type="RefSeq" id="WP_377417158.1">
    <property type="nucleotide sequence ID" value="NZ_JBHSPR010000001.1"/>
</dbReference>
<dbReference type="InterPro" id="IPR013320">
    <property type="entry name" value="ConA-like_dom_sf"/>
</dbReference>
<protein>
    <submittedName>
        <fullName evidence="8">S8 family serine peptidase</fullName>
    </submittedName>
</protein>
<evidence type="ECO:0000259" key="7">
    <source>
        <dbReference type="Pfam" id="PF00082"/>
    </source>
</evidence>
<dbReference type="SUPFAM" id="SSF49464">
    <property type="entry name" value="Carboxypeptidase regulatory domain-like"/>
    <property type="match status" value="2"/>
</dbReference>
<organism evidence="8 9">
    <name type="scientific">Plantactinospora solaniradicis</name>
    <dbReference type="NCBI Taxonomy" id="1723736"/>
    <lineage>
        <taxon>Bacteria</taxon>
        <taxon>Bacillati</taxon>
        <taxon>Actinomycetota</taxon>
        <taxon>Actinomycetes</taxon>
        <taxon>Micromonosporales</taxon>
        <taxon>Micromonosporaceae</taxon>
        <taxon>Plantactinospora</taxon>
    </lineage>
</organism>
<feature type="active site" description="Charge relay system" evidence="5">
    <location>
        <position position="201"/>
    </location>
</feature>
<dbReference type="Pfam" id="PF24681">
    <property type="entry name" value="Kelch_KLHDC2_KLHL20_DRC7"/>
    <property type="match status" value="1"/>
</dbReference>
<dbReference type="SUPFAM" id="SSF49899">
    <property type="entry name" value="Concanavalin A-like lectins/glucanases"/>
    <property type="match status" value="1"/>
</dbReference>
<dbReference type="InterPro" id="IPR013784">
    <property type="entry name" value="Carb-bd-like_fold"/>
</dbReference>
<accession>A0ABW1K1Z6</accession>
<dbReference type="EMBL" id="JBHSPR010000001">
    <property type="protein sequence ID" value="MFC6015271.1"/>
    <property type="molecule type" value="Genomic_DNA"/>
</dbReference>
<feature type="active site" description="Charge relay system" evidence="5">
    <location>
        <position position="421"/>
    </location>
</feature>
<dbReference type="Pfam" id="PF01344">
    <property type="entry name" value="Kelch_1"/>
    <property type="match status" value="1"/>
</dbReference>
<dbReference type="Pfam" id="PF13715">
    <property type="entry name" value="CarbopepD_reg_2"/>
    <property type="match status" value="1"/>
</dbReference>
<dbReference type="NCBIfam" id="NF038128">
    <property type="entry name" value="choice_anch_J"/>
    <property type="match status" value="1"/>
</dbReference>
<keyword evidence="3 5" id="KW-0378">Hydrolase</keyword>
<proteinExistence type="inferred from homology"/>
<dbReference type="PRINTS" id="PR00723">
    <property type="entry name" value="SUBTILISIN"/>
</dbReference>
<dbReference type="InterPro" id="IPR015500">
    <property type="entry name" value="Peptidase_S8_subtilisin-rel"/>
</dbReference>
<dbReference type="SMART" id="SM00612">
    <property type="entry name" value="Kelch"/>
    <property type="match status" value="5"/>
</dbReference>
<comment type="similarity">
    <text evidence="1 5">Belongs to the peptidase S8 family.</text>
</comment>
<evidence type="ECO:0000313" key="9">
    <source>
        <dbReference type="Proteomes" id="UP001596203"/>
    </source>
</evidence>
<dbReference type="PROSITE" id="PS00138">
    <property type="entry name" value="SUBTILASE_SER"/>
    <property type="match status" value="1"/>
</dbReference>
<evidence type="ECO:0000313" key="8">
    <source>
        <dbReference type="EMBL" id="MFC6015271.1"/>
    </source>
</evidence>
<feature type="signal peptide" evidence="6">
    <location>
        <begin position="1"/>
        <end position="38"/>
    </location>
</feature>
<feature type="domain" description="Peptidase S8/S53" evidence="7">
    <location>
        <begin position="192"/>
        <end position="466"/>
    </location>
</feature>
<evidence type="ECO:0000256" key="6">
    <source>
        <dbReference type="SAM" id="SignalP"/>
    </source>
</evidence>
<keyword evidence="9" id="KW-1185">Reference proteome</keyword>
<dbReference type="Gene3D" id="2.120.10.80">
    <property type="entry name" value="Kelch-type beta propeller"/>
    <property type="match status" value="2"/>
</dbReference>